<dbReference type="EMBL" id="MZZM01000030">
    <property type="protein sequence ID" value="ORJ55749.1"/>
    <property type="molecule type" value="Genomic_DNA"/>
</dbReference>
<name>A0A1X0XS95_MYCSI</name>
<gene>
    <name evidence="2" type="ORF">B5M45_25805</name>
</gene>
<dbReference type="AlphaFoldDB" id="A0A1X0XS95"/>
<organism evidence="2 3">
    <name type="scientific">Mycobacterium simiae</name>
    <name type="common">Mycobacterium habana</name>
    <dbReference type="NCBI Taxonomy" id="1784"/>
    <lineage>
        <taxon>Bacteria</taxon>
        <taxon>Bacillati</taxon>
        <taxon>Actinomycetota</taxon>
        <taxon>Actinomycetes</taxon>
        <taxon>Mycobacteriales</taxon>
        <taxon>Mycobacteriaceae</taxon>
        <taxon>Mycobacterium</taxon>
        <taxon>Mycobacterium simiae complex</taxon>
    </lineage>
</organism>
<protein>
    <recommendedName>
        <fullName evidence="1">DUF8021 domain-containing protein</fullName>
    </recommendedName>
</protein>
<dbReference type="RefSeq" id="WP_061557341.1">
    <property type="nucleotide sequence ID" value="NZ_MZZM01000030.1"/>
</dbReference>
<reference evidence="2 3" key="1">
    <citation type="submission" date="2017-03" db="EMBL/GenBank/DDBJ databases">
        <title>Genomic insights into Mycobacterium simiae human colonization.</title>
        <authorList>
            <person name="Steffani J.L."/>
            <person name="Brunck M.E."/>
            <person name="Cruz E."/>
            <person name="Montiel R."/>
            <person name="Barona F."/>
        </authorList>
    </citation>
    <scope>NUCLEOTIDE SEQUENCE [LARGE SCALE GENOMIC DNA]</scope>
    <source>
        <strain evidence="2 3">MsiGto</strain>
    </source>
</reference>
<dbReference type="Pfam" id="PF26061">
    <property type="entry name" value="DUF8021"/>
    <property type="match status" value="1"/>
</dbReference>
<evidence type="ECO:0000259" key="1">
    <source>
        <dbReference type="Pfam" id="PF26061"/>
    </source>
</evidence>
<proteinExistence type="predicted"/>
<accession>A0A1X0XS95</accession>
<evidence type="ECO:0000313" key="2">
    <source>
        <dbReference type="EMBL" id="ORJ55749.1"/>
    </source>
</evidence>
<keyword evidence="3" id="KW-1185">Reference proteome</keyword>
<comment type="caution">
    <text evidence="2">The sequence shown here is derived from an EMBL/GenBank/DDBJ whole genome shotgun (WGS) entry which is preliminary data.</text>
</comment>
<dbReference type="InterPro" id="IPR058334">
    <property type="entry name" value="DUF8021"/>
</dbReference>
<dbReference type="Proteomes" id="UP000193040">
    <property type="component" value="Unassembled WGS sequence"/>
</dbReference>
<dbReference type="STRING" id="1784.VC42_12160"/>
<feature type="domain" description="DUF8021" evidence="1">
    <location>
        <begin position="11"/>
        <end position="122"/>
    </location>
</feature>
<sequence length="132" mass="14525">MVVTKPVPATDRIAAAQAYIDALVSHVGDAVPFAPGCTRTEQGIKNGFSGKHLRRSLNRGPQYRLIAETTPPDYFIVGDEVRAEYVVLTKAVFGGRRLAARVDETFLIPAESPAGQAKIQHIKVRFHPFIQR</sequence>
<evidence type="ECO:0000313" key="3">
    <source>
        <dbReference type="Proteomes" id="UP000193040"/>
    </source>
</evidence>